<accession>A0A1S4D116</accession>
<protein>
    <submittedName>
        <fullName evidence="1">Craniofacial development protein 2-like</fullName>
    </submittedName>
</protein>
<dbReference type="AlphaFoldDB" id="A0A1S4D116"/>
<dbReference type="PANTHER" id="PTHR23227:SF67">
    <property type="entry name" value="CRANIOFACIAL DEVELOPMENT PROTEIN 2-LIKE"/>
    <property type="match status" value="1"/>
</dbReference>
<dbReference type="InterPro" id="IPR036691">
    <property type="entry name" value="Endo/exonu/phosph_ase_sf"/>
</dbReference>
<dbReference type="STRING" id="4097.A0A1S4D116"/>
<dbReference type="InterPro" id="IPR027124">
    <property type="entry name" value="Swc5/CFDP1/2"/>
</dbReference>
<dbReference type="SUPFAM" id="SSF56219">
    <property type="entry name" value="DNase I-like"/>
    <property type="match status" value="1"/>
</dbReference>
<dbReference type="Gene3D" id="3.60.10.10">
    <property type="entry name" value="Endonuclease/exonuclease/phosphatase"/>
    <property type="match status" value="1"/>
</dbReference>
<dbReference type="PaxDb" id="4097-A0A1S4D116"/>
<dbReference type="RefSeq" id="XP_016507081.1">
    <property type="nucleotide sequence ID" value="XM_016651595.1"/>
</dbReference>
<evidence type="ECO:0000313" key="1">
    <source>
        <dbReference type="RefSeq" id="XP_016507081.1"/>
    </source>
</evidence>
<name>A0A1S4D116_TOBAC</name>
<organism evidence="1">
    <name type="scientific">Nicotiana tabacum</name>
    <name type="common">Common tobacco</name>
    <dbReference type="NCBI Taxonomy" id="4097"/>
    <lineage>
        <taxon>Eukaryota</taxon>
        <taxon>Viridiplantae</taxon>
        <taxon>Streptophyta</taxon>
        <taxon>Embryophyta</taxon>
        <taxon>Tracheophyta</taxon>
        <taxon>Spermatophyta</taxon>
        <taxon>Magnoliopsida</taxon>
        <taxon>eudicotyledons</taxon>
        <taxon>Gunneridae</taxon>
        <taxon>Pentapetalae</taxon>
        <taxon>asterids</taxon>
        <taxon>lamiids</taxon>
        <taxon>Solanales</taxon>
        <taxon>Solanaceae</taxon>
        <taxon>Nicotianoideae</taxon>
        <taxon>Nicotianeae</taxon>
        <taxon>Nicotiana</taxon>
    </lineage>
</organism>
<dbReference type="PANTHER" id="PTHR23227">
    <property type="entry name" value="BUCENTAUR RELATED"/>
    <property type="match status" value="1"/>
</dbReference>
<gene>
    <name evidence="1" type="primary">LOC107824788</name>
</gene>
<proteinExistence type="predicted"/>
<reference evidence="1" key="1">
    <citation type="submission" date="2025-08" db="UniProtKB">
        <authorList>
            <consortium name="RefSeq"/>
        </authorList>
    </citation>
    <scope>IDENTIFICATION</scope>
</reference>
<dbReference type="OrthoDB" id="417321at2759"/>
<sequence length="283" mass="32043">MWYFEVILDVIPMLEWFDELNMSWFSLNGFTLLLSSECLDLKLVTILPRLVLIFTALPIVAYSYYPSAHFYADLETRWVGSKVPEADGVKLWHSGGKRGRSGVGIFVDKDLRELVVEVRQVNDRLMAIKLMVGGCTLNVISTYAPQVGLDEVVHGIPPTERIFIRGNFNGHIGRSSGGYYEVHDGFGFEVRNRGGTSLLDFAKGFDLVIANSSFHKKGEHLVTFKSTMAKTQIDYLFLRRCDKDLCTDCKVIPSENLTIQHRLLVMDLDIMLKKKKKKTVGRG</sequence>
<dbReference type="KEGG" id="nta:107824788"/>